<name>A0A1Z4JLU3_LEPBY</name>
<accession>A0A1Z4JLU3</accession>
<evidence type="ECO:0000313" key="2">
    <source>
        <dbReference type="Proteomes" id="UP000217895"/>
    </source>
</evidence>
<dbReference type="Proteomes" id="UP000217895">
    <property type="component" value="Chromosome"/>
</dbReference>
<evidence type="ECO:0008006" key="3">
    <source>
        <dbReference type="Google" id="ProtNLM"/>
    </source>
</evidence>
<sequence length="173" mass="17980">MSLFDQIISAVANPQQQGSTDQLGNILGIAQQVAGNQGIDSGATQAVMSLLGGHVRSSLQNQGNDQAYSLVNQFAGLGNNPQAVNAIFPGSMQQQVAESISQHTGIDSNLIMSMLPVLVPLVLNMLKSGAPAQQQSAQSGNPVLNAFLDADRDGDVDIGDMMGMAGQFLSQRG</sequence>
<organism evidence="1 2">
    <name type="scientific">Leptolyngbya boryana NIES-2135</name>
    <dbReference type="NCBI Taxonomy" id="1973484"/>
    <lineage>
        <taxon>Bacteria</taxon>
        <taxon>Bacillati</taxon>
        <taxon>Cyanobacteriota</taxon>
        <taxon>Cyanophyceae</taxon>
        <taxon>Leptolyngbyales</taxon>
        <taxon>Leptolyngbyaceae</taxon>
        <taxon>Leptolyngbya group</taxon>
        <taxon>Leptolyngbya</taxon>
    </lineage>
</organism>
<dbReference type="PROSITE" id="PS00018">
    <property type="entry name" value="EF_HAND_1"/>
    <property type="match status" value="1"/>
</dbReference>
<dbReference type="Pfam" id="PF06078">
    <property type="entry name" value="DUF937"/>
    <property type="match status" value="1"/>
</dbReference>
<reference evidence="1 2" key="1">
    <citation type="submission" date="2017-06" db="EMBL/GenBank/DDBJ databases">
        <title>Genome sequencing of cyanobaciteial culture collection at National Institute for Environmental Studies (NIES).</title>
        <authorList>
            <person name="Hirose Y."/>
            <person name="Shimura Y."/>
            <person name="Fujisawa T."/>
            <person name="Nakamura Y."/>
            <person name="Kawachi M."/>
        </authorList>
    </citation>
    <scope>NUCLEOTIDE SEQUENCE [LARGE SCALE GENOMIC DNA]</scope>
    <source>
        <strain evidence="1 2">NIES-2135</strain>
    </source>
</reference>
<dbReference type="InterPro" id="IPR018247">
    <property type="entry name" value="EF_Hand_1_Ca_BS"/>
</dbReference>
<dbReference type="EMBL" id="AP018203">
    <property type="protein sequence ID" value="BAY57719.1"/>
    <property type="molecule type" value="Genomic_DNA"/>
</dbReference>
<keyword evidence="2" id="KW-1185">Reference proteome</keyword>
<protein>
    <recommendedName>
        <fullName evidence="3">DUF937 domain-containing protein</fullName>
    </recommendedName>
</protein>
<dbReference type="AlphaFoldDB" id="A0A1Z4JLU3"/>
<gene>
    <name evidence="1" type="ORF">NIES2135_45900</name>
</gene>
<proteinExistence type="predicted"/>
<evidence type="ECO:0000313" key="1">
    <source>
        <dbReference type="EMBL" id="BAY57719.1"/>
    </source>
</evidence>
<dbReference type="InterPro" id="IPR009282">
    <property type="entry name" value="DUF937"/>
</dbReference>